<sequence length="755" mass="86267">MPIVYHEKTKVFHIYNRYFSYIIDVLRNGQIGQLYFGAPLKDRENFTHMQVNERRDMDPCVYEGDQSFSLEDTKQEYPVTGNGDMRNMAATIVNPDGSRYADFAYVSHAVTPGKPKLENLPATYVEDDAEAETLTITLADKLTGAELDLSYTLYADRPVLARNARFVNRGERNLVIDAAMSANIDLPDARWRMLDFTGAWGRERHLQERELKTGVQSIYSLRGHSSHQFNPFLILKRPETTEDSGECFGVSLVYSGNFLGQVEVDNYHVTRVMMGIHPEGFAWRLGPGASFQTPEAVIVYSADGLNHMSQAYHELYRTRLARGYWRDRPRPVLINSWESTYMNFDEDKVFSIASKAHELGVDLFVLDDGWFGHRDNDESSLGDWFADPKKLPNGVEGLAKRITGIGMQFGLWFEPEMISKDSKLYEAHPDWMIRVPDRTPLHGRNQFELDFTKPEVVDYIAEQMEKILGTGLVSYVKWDMNRSMTDVYSQGRPAEFQGEVFHRQILGVYSLYERLTSKFPKVLFESCASGGGRFDAGMLYYAPQGWISDDSDAIERLKIQYGTSFGYPISSMGSHVSAVPNHQVFRVTPLKTRADVAYFGTFGYELDVNKIPPEEQEEIRGQIAFFKEHYDLIAHGTFYRLVSPYGANPVGLQEGAETAWMVVSADRSRALVGYYRAHQPVNEGYRSLRLEGLDPEREYEIRDTVYRMPQVDGEAFYGDELMSHGFDVSDSGFGPWTTWIRQGDYQSRLFEVTAR</sequence>
<feature type="domain" description="Glycosyl hydrolase family 36 C-terminal" evidence="8">
    <location>
        <begin position="657"/>
        <end position="750"/>
    </location>
</feature>
<dbReference type="InterPro" id="IPR002252">
    <property type="entry name" value="Glyco_hydro_36"/>
</dbReference>
<dbReference type="GO" id="GO:0016052">
    <property type="term" value="P:carbohydrate catabolic process"/>
    <property type="evidence" value="ECO:0007669"/>
    <property type="project" value="InterPro"/>
</dbReference>
<feature type="binding site" evidence="7">
    <location>
        <position position="444"/>
    </location>
    <ligand>
        <name>substrate</name>
    </ligand>
</feature>
<feature type="active site" description="Proton donor" evidence="6">
    <location>
        <position position="549"/>
    </location>
</feature>
<dbReference type="PANTHER" id="PTHR43053">
    <property type="entry name" value="GLYCOSIDASE FAMILY 31"/>
    <property type="match status" value="1"/>
</dbReference>
<dbReference type="STRING" id="158787.BSCA_2456"/>
<dbReference type="Proteomes" id="UP000029033">
    <property type="component" value="Unassembled WGS sequence"/>
</dbReference>
<evidence type="ECO:0000259" key="8">
    <source>
        <dbReference type="Pfam" id="PF16874"/>
    </source>
</evidence>
<keyword evidence="4 5" id="KW-0326">Glycosidase</keyword>
<dbReference type="CDD" id="cd14791">
    <property type="entry name" value="GH36"/>
    <property type="match status" value="1"/>
</dbReference>
<dbReference type="PANTHER" id="PTHR43053:SF3">
    <property type="entry name" value="ALPHA-GALACTOSIDASE C-RELATED"/>
    <property type="match status" value="1"/>
</dbReference>
<comment type="caution">
    <text evidence="10">The sequence shown here is derived from an EMBL/GenBank/DDBJ whole genome shotgun (WGS) entry which is preliminary data.</text>
</comment>
<dbReference type="FunFam" id="3.20.20.70:FF:000118">
    <property type="entry name" value="Alpha-galactosidase"/>
    <property type="match status" value="1"/>
</dbReference>
<dbReference type="Gene3D" id="2.60.40.1180">
    <property type="entry name" value="Golgi alpha-mannosidase II"/>
    <property type="match status" value="1"/>
</dbReference>
<evidence type="ECO:0000256" key="3">
    <source>
        <dbReference type="ARBA" id="ARBA00022801"/>
    </source>
</evidence>
<evidence type="ECO:0000256" key="1">
    <source>
        <dbReference type="ARBA" id="ARBA00001255"/>
    </source>
</evidence>
<dbReference type="InterPro" id="IPR017853">
    <property type="entry name" value="GH"/>
</dbReference>
<feature type="binding site" evidence="7">
    <location>
        <position position="200"/>
    </location>
    <ligand>
        <name>substrate</name>
    </ligand>
</feature>
<dbReference type="Gene3D" id="2.70.98.60">
    <property type="entry name" value="alpha-galactosidase from lactobacil brevis"/>
    <property type="match status" value="1"/>
</dbReference>
<dbReference type="InterPro" id="IPR013785">
    <property type="entry name" value="Aldolase_TIM"/>
</dbReference>
<feature type="binding site" evidence="7">
    <location>
        <begin position="477"/>
        <end position="481"/>
    </location>
    <ligand>
        <name>substrate</name>
    </ligand>
</feature>
<comment type="catalytic activity">
    <reaction evidence="1 5">
        <text>Hydrolysis of terminal, non-reducing alpha-D-galactose residues in alpha-D-galactosides, including galactose oligosaccharides, galactomannans and galactolipids.</text>
        <dbReference type="EC" id="3.2.1.22"/>
    </reaction>
</comment>
<evidence type="ECO:0000256" key="2">
    <source>
        <dbReference type="ARBA" id="ARBA00012755"/>
    </source>
</evidence>
<dbReference type="Pfam" id="PF16874">
    <property type="entry name" value="Glyco_hydro_36C"/>
    <property type="match status" value="1"/>
</dbReference>
<proteinExistence type="inferred from homology"/>
<dbReference type="PROSITE" id="PS00512">
    <property type="entry name" value="ALPHA_GALACTOSIDASE"/>
    <property type="match status" value="1"/>
</dbReference>
<keyword evidence="3 5" id="KW-0378">Hydrolase</keyword>
<dbReference type="EC" id="3.2.1.22" evidence="2 5"/>
<dbReference type="InterPro" id="IPR050985">
    <property type="entry name" value="Alpha-glycosidase_related"/>
</dbReference>
<organism evidence="10 11">
    <name type="scientific">Bifidobacterium scardovii</name>
    <dbReference type="NCBI Taxonomy" id="158787"/>
    <lineage>
        <taxon>Bacteria</taxon>
        <taxon>Bacillati</taxon>
        <taxon>Actinomycetota</taxon>
        <taxon>Actinomycetes</taxon>
        <taxon>Bifidobacteriales</taxon>
        <taxon>Bifidobacteriaceae</taxon>
        <taxon>Bifidobacterium</taxon>
    </lineage>
</organism>
<dbReference type="InterPro" id="IPR038417">
    <property type="entry name" value="Alpga-gal_N_sf"/>
</dbReference>
<dbReference type="Pfam" id="PF16875">
    <property type="entry name" value="Glyco_hydro_36N"/>
    <property type="match status" value="1"/>
</dbReference>
<dbReference type="InterPro" id="IPR031705">
    <property type="entry name" value="Glyco_hydro_36_C"/>
</dbReference>
<evidence type="ECO:0000313" key="11">
    <source>
        <dbReference type="Proteomes" id="UP000029033"/>
    </source>
</evidence>
<feature type="binding site" evidence="7">
    <location>
        <begin position="367"/>
        <end position="368"/>
    </location>
    <ligand>
        <name>substrate</name>
    </ligand>
</feature>
<feature type="active site" description="Nucleophile" evidence="6">
    <location>
        <position position="479"/>
    </location>
</feature>
<dbReference type="GeneID" id="85166098"/>
<dbReference type="Pfam" id="PF02065">
    <property type="entry name" value="Melibiase"/>
    <property type="match status" value="1"/>
</dbReference>
<dbReference type="InterPro" id="IPR031704">
    <property type="entry name" value="Glyco_hydro_36_N"/>
</dbReference>
<dbReference type="SUPFAM" id="SSF51445">
    <property type="entry name" value="(Trans)glycosidases"/>
    <property type="match status" value="1"/>
</dbReference>
<dbReference type="InterPro" id="IPR013780">
    <property type="entry name" value="Glyco_hydro_b"/>
</dbReference>
<dbReference type="PRINTS" id="PR00743">
    <property type="entry name" value="GLHYDRLASE36"/>
</dbReference>
<feature type="binding site" evidence="7">
    <location>
        <position position="549"/>
    </location>
    <ligand>
        <name>substrate</name>
    </ligand>
</feature>
<dbReference type="RefSeq" id="WP_034535477.1">
    <property type="nucleotide sequence ID" value="NZ_CAUPKV010000007.1"/>
</dbReference>
<evidence type="ECO:0000256" key="7">
    <source>
        <dbReference type="PIRSR" id="PIRSR005536-2"/>
    </source>
</evidence>
<name>A0A087D957_9BIFI</name>
<evidence type="ECO:0000259" key="9">
    <source>
        <dbReference type="Pfam" id="PF16875"/>
    </source>
</evidence>
<evidence type="ECO:0000256" key="4">
    <source>
        <dbReference type="ARBA" id="ARBA00023295"/>
    </source>
</evidence>
<dbReference type="Gene3D" id="3.20.20.70">
    <property type="entry name" value="Aldolase class I"/>
    <property type="match status" value="1"/>
</dbReference>
<accession>A0A087D957</accession>
<feature type="binding site" evidence="7">
    <location>
        <position position="527"/>
    </location>
    <ligand>
        <name>substrate</name>
    </ligand>
</feature>
<dbReference type="InterPro" id="IPR000111">
    <property type="entry name" value="Glyco_hydro_27/36_CS"/>
</dbReference>
<dbReference type="EMBL" id="JGZO01000017">
    <property type="protein sequence ID" value="KFI92057.1"/>
    <property type="molecule type" value="Genomic_DNA"/>
</dbReference>
<keyword evidence="11" id="KW-1185">Reference proteome</keyword>
<dbReference type="GO" id="GO:0004557">
    <property type="term" value="F:alpha-galactosidase activity"/>
    <property type="evidence" value="ECO:0007669"/>
    <property type="project" value="UniProtKB-UniRule"/>
</dbReference>
<feature type="domain" description="Glycosyl hydrolase family 36 N-terminal" evidence="9">
    <location>
        <begin position="29"/>
        <end position="285"/>
    </location>
</feature>
<evidence type="ECO:0000313" key="10">
    <source>
        <dbReference type="EMBL" id="KFI92057.1"/>
    </source>
</evidence>
<evidence type="ECO:0000256" key="6">
    <source>
        <dbReference type="PIRSR" id="PIRSR005536-1"/>
    </source>
</evidence>
<dbReference type="AlphaFoldDB" id="A0A087D957"/>
<dbReference type="OrthoDB" id="9758822at2"/>
<comment type="similarity">
    <text evidence="5">Belongs to the glycosyl hydrolase.</text>
</comment>
<reference evidence="10 11" key="1">
    <citation type="submission" date="2014-03" db="EMBL/GenBank/DDBJ databases">
        <title>Genomics of Bifidobacteria.</title>
        <authorList>
            <person name="Ventura M."/>
            <person name="Milani C."/>
            <person name="Lugli G.A."/>
        </authorList>
    </citation>
    <scope>NUCLEOTIDE SEQUENCE [LARGE SCALE GENOMIC DNA]</scope>
    <source>
        <strain evidence="10 11">LMG 21589</strain>
    </source>
</reference>
<dbReference type="eggNOG" id="COG3345">
    <property type="taxonomic scope" value="Bacteria"/>
</dbReference>
<protein>
    <recommendedName>
        <fullName evidence="2 5">Alpha-galactosidase</fullName>
        <ecNumber evidence="2 5">3.2.1.22</ecNumber>
    </recommendedName>
</protein>
<gene>
    <name evidence="10" type="ORF">BSCA_2456</name>
</gene>
<dbReference type="PIRSF" id="PIRSF005536">
    <property type="entry name" value="Agal"/>
    <property type="match status" value="1"/>
</dbReference>
<evidence type="ECO:0000256" key="5">
    <source>
        <dbReference type="PIRNR" id="PIRNR005536"/>
    </source>
</evidence>